<evidence type="ECO:0000256" key="1">
    <source>
        <dbReference type="ARBA" id="ARBA00010928"/>
    </source>
</evidence>
<keyword evidence="6" id="KW-1185">Reference proteome</keyword>
<evidence type="ECO:0000259" key="4">
    <source>
        <dbReference type="Pfam" id="PF02894"/>
    </source>
</evidence>
<dbReference type="Gene3D" id="3.40.50.720">
    <property type="entry name" value="NAD(P)-binding Rossmann-like Domain"/>
    <property type="match status" value="1"/>
</dbReference>
<dbReference type="Pfam" id="PF02894">
    <property type="entry name" value="GFO_IDH_MocA_C"/>
    <property type="match status" value="1"/>
</dbReference>
<evidence type="ECO:0000256" key="2">
    <source>
        <dbReference type="ARBA" id="ARBA00023002"/>
    </source>
</evidence>
<feature type="domain" description="Gfo/Idh/MocA-like oxidoreductase C-terminal" evidence="4">
    <location>
        <begin position="132"/>
        <end position="334"/>
    </location>
</feature>
<keyword evidence="5" id="KW-0614">Plasmid</keyword>
<dbReference type="KEGG" id="azm:DM194_16355"/>
<gene>
    <name evidence="5" type="ORF">DM194_16355</name>
</gene>
<dbReference type="NCBIfam" id="NF008607">
    <property type="entry name" value="PRK11579.1"/>
    <property type="match status" value="1"/>
</dbReference>
<dbReference type="Pfam" id="PF01408">
    <property type="entry name" value="GFO_IDH_MocA"/>
    <property type="match status" value="1"/>
</dbReference>
<dbReference type="InterPro" id="IPR036291">
    <property type="entry name" value="NAD(P)-bd_dom_sf"/>
</dbReference>
<dbReference type="GO" id="GO:0016491">
    <property type="term" value="F:oxidoreductase activity"/>
    <property type="evidence" value="ECO:0007669"/>
    <property type="project" value="UniProtKB-KW"/>
</dbReference>
<accession>A0A2U9SA39</accession>
<evidence type="ECO:0000313" key="6">
    <source>
        <dbReference type="Proteomes" id="UP000249605"/>
    </source>
</evidence>
<organism evidence="5 6">
    <name type="scientific">Azospirillum ramasamyi</name>
    <dbReference type="NCBI Taxonomy" id="682998"/>
    <lineage>
        <taxon>Bacteria</taxon>
        <taxon>Pseudomonadati</taxon>
        <taxon>Pseudomonadota</taxon>
        <taxon>Alphaproteobacteria</taxon>
        <taxon>Rhodospirillales</taxon>
        <taxon>Azospirillaceae</taxon>
        <taxon>Azospirillum</taxon>
    </lineage>
</organism>
<dbReference type="Gene3D" id="3.30.360.10">
    <property type="entry name" value="Dihydrodipicolinate Reductase, domain 2"/>
    <property type="match status" value="1"/>
</dbReference>
<dbReference type="PANTHER" id="PTHR43708">
    <property type="entry name" value="CONSERVED EXPRESSED OXIDOREDUCTASE (EUROFUNG)"/>
    <property type="match status" value="1"/>
</dbReference>
<evidence type="ECO:0000313" key="5">
    <source>
        <dbReference type="EMBL" id="AWU95841.1"/>
    </source>
</evidence>
<sequence length="338" mass="36726">MRSLSVGLLGFGLAGSVFHAPLILSEPRLRLKAVASSRIDDIRRAAPEAKATTAESVIADPGIDLVVIATPNTSHAPLAREALLAGKHVVIDKPMATTAAEAGELIDLAKRQGRLLTVFQNRRWDNDFLTLRACLEKGEIGRPYHYEAHFDRFRPQIKQGWREQTLAGSGVLFDLGAHLIDQALTLFGMPDRILADVGAQRPDAQVDDWFHIVLGYGPMRAILHCGTVVCRPGPRFQLHGDRGSFLKHGMDGQEAALRAGRMPTGVDWGRDEPENHALLVQADGTERRVETLRGDYPAFYRGVAAAILDGAPPPVTAEQARDVLTVLEAVRKAAGLPA</sequence>
<dbReference type="InterPro" id="IPR051317">
    <property type="entry name" value="Gfo/Idh/MocA_oxidoreduct"/>
</dbReference>
<reference evidence="5 6" key="1">
    <citation type="submission" date="2018-06" db="EMBL/GenBank/DDBJ databases">
        <title>Complete genome sequencing of Azospirillum sp. M2T2B2.</title>
        <authorList>
            <person name="Heo J."/>
            <person name="Kim S.-J."/>
            <person name="Kwon S.-W."/>
            <person name="Anandham R."/>
        </authorList>
    </citation>
    <scope>NUCLEOTIDE SEQUENCE [LARGE SCALE GENOMIC DNA]</scope>
    <source>
        <strain evidence="5 6">M2T2B2</strain>
        <plasmid evidence="5 6">unnamed1</plasmid>
    </source>
</reference>
<geneLocation type="plasmid" evidence="5 6">
    <name>unnamed1</name>
</geneLocation>
<dbReference type="AlphaFoldDB" id="A0A2U9SA39"/>
<protein>
    <submittedName>
        <fullName evidence="5">Oxidoreductase</fullName>
    </submittedName>
</protein>
<evidence type="ECO:0000259" key="3">
    <source>
        <dbReference type="Pfam" id="PF01408"/>
    </source>
</evidence>
<dbReference type="SUPFAM" id="SSF51735">
    <property type="entry name" value="NAD(P)-binding Rossmann-fold domains"/>
    <property type="match status" value="1"/>
</dbReference>
<dbReference type="OrthoDB" id="9792935at2"/>
<dbReference type="Proteomes" id="UP000249605">
    <property type="component" value="Plasmid unnamed1"/>
</dbReference>
<dbReference type="GO" id="GO:0000166">
    <property type="term" value="F:nucleotide binding"/>
    <property type="evidence" value="ECO:0007669"/>
    <property type="project" value="InterPro"/>
</dbReference>
<dbReference type="EMBL" id="CP029830">
    <property type="protein sequence ID" value="AWU95841.1"/>
    <property type="molecule type" value="Genomic_DNA"/>
</dbReference>
<comment type="similarity">
    <text evidence="1">Belongs to the Gfo/Idh/MocA family.</text>
</comment>
<name>A0A2U9SA39_9PROT</name>
<keyword evidence="2" id="KW-0560">Oxidoreductase</keyword>
<proteinExistence type="inferred from homology"/>
<feature type="domain" description="Gfo/Idh/MocA-like oxidoreductase N-terminal" evidence="3">
    <location>
        <begin position="5"/>
        <end position="118"/>
    </location>
</feature>
<dbReference type="InterPro" id="IPR004104">
    <property type="entry name" value="Gfo/Idh/MocA-like_OxRdtase_C"/>
</dbReference>
<dbReference type="InterPro" id="IPR000683">
    <property type="entry name" value="Gfo/Idh/MocA-like_OxRdtase_N"/>
</dbReference>
<dbReference type="RefSeq" id="WP_111068593.1">
    <property type="nucleotide sequence ID" value="NZ_CP029830.1"/>
</dbReference>
<dbReference type="PANTHER" id="PTHR43708:SF5">
    <property type="entry name" value="CONSERVED EXPRESSED OXIDOREDUCTASE (EUROFUNG)-RELATED"/>
    <property type="match status" value="1"/>
</dbReference>